<evidence type="ECO:0000256" key="3">
    <source>
        <dbReference type="ARBA" id="ARBA00022452"/>
    </source>
</evidence>
<gene>
    <name evidence="13" type="ORF">HNQ65_004242</name>
</gene>
<sequence length="714" mass="78741">MKPLSFLFLLALPGAALSQSAKPTQPAKPTTTDLKEVVITAKKDSPSLTVPSLELRREQIAQSVPGGAGVVDAEFYKRGRASTLKDALDFAPGVLVQSRFGAEESRLAIRGSGIQRTFHGRGIWTMQDGMPLNLADGGFDMQALEPLAANYIEVFRGANALQYGSSTLGGAINFISNTGYTAPASQARVEVGSFNTYRGQISSGFVSGNTDMYVSITASHTDGFRDWSKQESFRVFANIGTKISPNLENRLYITYVDSNSQLPGNLTKAQMLANPQQAAPGSFKPTVAGGAGYQERNYRLFRLADKLTYSDGGDNTITLSTFWSWKDLNHPIFQVIDQLSNDLGFDLRYDHRGSLFGKENTLTMGTGFMYGDTSDNRFFNIGGARGAQVGSYRLQATNFNFYFQDKQKLTDKLSFLAGAQVAYASRDFKERQLFGGVNPPGQFTGLPNLINNSDRLEYWGFSPKLGLLYEVDPKTQIYFNASRSFEPPSFGEATPAGNGILPLKAQTGTTLEIGTRGQRDRVSWDFSYYYAWLERELLGLGSPILTPTTTVNAGKTIHQGIEFGLNVDVLRNLAYSSDRLVLNQNFLWSDFRFSKSAAYGDRLLPGYSPVYYRAQLLYEHPCGFYAGPTLEWSPFKYAADLARTTFADPYALLGMKLGYRTKKGPSFYFEARNLTNEIYSPTVNVVTNATTPGSTAVFLPGDGRSFYGGVEWKW</sequence>
<feature type="domain" description="TonB-dependent receptor plug" evidence="12">
    <location>
        <begin position="62"/>
        <end position="171"/>
    </location>
</feature>
<dbReference type="CDD" id="cd01347">
    <property type="entry name" value="ligand_gated_channel"/>
    <property type="match status" value="1"/>
</dbReference>
<dbReference type="Gene3D" id="2.40.170.20">
    <property type="entry name" value="TonB-dependent receptor, beta-barrel domain"/>
    <property type="match status" value="1"/>
</dbReference>
<keyword evidence="13" id="KW-0675">Receptor</keyword>
<keyword evidence="5 9" id="KW-0798">TonB box</keyword>
<dbReference type="GO" id="GO:0044718">
    <property type="term" value="P:siderophore transmembrane transport"/>
    <property type="evidence" value="ECO:0007669"/>
    <property type="project" value="TreeGrafter"/>
</dbReference>
<feature type="domain" description="TonB-dependent receptor-like beta-barrel" evidence="11">
    <location>
        <begin position="286"/>
        <end position="674"/>
    </location>
</feature>
<comment type="caution">
    <text evidence="13">The sequence shown here is derived from an EMBL/GenBank/DDBJ whole genome shotgun (WGS) entry which is preliminary data.</text>
</comment>
<dbReference type="PANTHER" id="PTHR30069:SF28">
    <property type="entry name" value="TONB-DEPENDENT RECEPTOR YNCD-RELATED"/>
    <property type="match status" value="1"/>
</dbReference>
<dbReference type="InterPro" id="IPR037066">
    <property type="entry name" value="Plug_dom_sf"/>
</dbReference>
<dbReference type="RefSeq" id="WP_184342636.1">
    <property type="nucleotide sequence ID" value="NZ_JACHIG010000010.1"/>
</dbReference>
<evidence type="ECO:0000313" key="13">
    <source>
        <dbReference type="EMBL" id="MBB5034637.1"/>
    </source>
</evidence>
<dbReference type="AlphaFoldDB" id="A0A7W8DLX6"/>
<evidence type="ECO:0000256" key="7">
    <source>
        <dbReference type="ARBA" id="ARBA00023237"/>
    </source>
</evidence>
<dbReference type="GO" id="GO:0015344">
    <property type="term" value="F:siderophore uptake transmembrane transporter activity"/>
    <property type="evidence" value="ECO:0007669"/>
    <property type="project" value="TreeGrafter"/>
</dbReference>
<feature type="signal peptide" evidence="10">
    <location>
        <begin position="1"/>
        <end position="21"/>
    </location>
</feature>
<reference evidence="13 14" key="1">
    <citation type="submission" date="2020-08" db="EMBL/GenBank/DDBJ databases">
        <title>Genomic Encyclopedia of Type Strains, Phase IV (KMG-IV): sequencing the most valuable type-strain genomes for metagenomic binning, comparative biology and taxonomic classification.</title>
        <authorList>
            <person name="Goeker M."/>
        </authorList>
    </citation>
    <scope>NUCLEOTIDE SEQUENCE [LARGE SCALE GENOMIC DNA]</scope>
    <source>
        <strain evidence="13 14">DSM 12252</strain>
    </source>
</reference>
<feature type="chain" id="PRO_5030779301" evidence="10">
    <location>
        <begin position="22"/>
        <end position="714"/>
    </location>
</feature>
<keyword evidence="6 8" id="KW-0472">Membrane</keyword>
<accession>A0A7W8DLX6</accession>
<evidence type="ECO:0000256" key="4">
    <source>
        <dbReference type="ARBA" id="ARBA00022692"/>
    </source>
</evidence>
<dbReference type="PROSITE" id="PS52016">
    <property type="entry name" value="TONB_DEPENDENT_REC_3"/>
    <property type="match status" value="1"/>
</dbReference>
<dbReference type="InterPro" id="IPR012910">
    <property type="entry name" value="Plug_dom"/>
</dbReference>
<dbReference type="Proteomes" id="UP000590740">
    <property type="component" value="Unassembled WGS sequence"/>
</dbReference>
<dbReference type="Pfam" id="PF00593">
    <property type="entry name" value="TonB_dep_Rec_b-barrel"/>
    <property type="match status" value="1"/>
</dbReference>
<dbReference type="EMBL" id="JACHIG010000010">
    <property type="protein sequence ID" value="MBB5034637.1"/>
    <property type="molecule type" value="Genomic_DNA"/>
</dbReference>
<keyword evidence="2 8" id="KW-0813">Transport</keyword>
<dbReference type="Pfam" id="PF07715">
    <property type="entry name" value="Plug"/>
    <property type="match status" value="1"/>
</dbReference>
<evidence type="ECO:0000256" key="8">
    <source>
        <dbReference type="PROSITE-ProRule" id="PRU01360"/>
    </source>
</evidence>
<keyword evidence="14" id="KW-1185">Reference proteome</keyword>
<protein>
    <submittedName>
        <fullName evidence="13">Iron complex outermembrane receptor protein</fullName>
    </submittedName>
</protein>
<evidence type="ECO:0000256" key="6">
    <source>
        <dbReference type="ARBA" id="ARBA00023136"/>
    </source>
</evidence>
<dbReference type="InterPro" id="IPR036942">
    <property type="entry name" value="Beta-barrel_TonB_sf"/>
</dbReference>
<organism evidence="13 14">
    <name type="scientific">Prosthecobacter vanneervenii</name>
    <dbReference type="NCBI Taxonomy" id="48466"/>
    <lineage>
        <taxon>Bacteria</taxon>
        <taxon>Pseudomonadati</taxon>
        <taxon>Verrucomicrobiota</taxon>
        <taxon>Verrucomicrobiia</taxon>
        <taxon>Verrucomicrobiales</taxon>
        <taxon>Verrucomicrobiaceae</taxon>
        <taxon>Prosthecobacter</taxon>
    </lineage>
</organism>
<evidence type="ECO:0000313" key="14">
    <source>
        <dbReference type="Proteomes" id="UP000590740"/>
    </source>
</evidence>
<evidence type="ECO:0000256" key="10">
    <source>
        <dbReference type="SAM" id="SignalP"/>
    </source>
</evidence>
<keyword evidence="10" id="KW-0732">Signal</keyword>
<comment type="similarity">
    <text evidence="8 9">Belongs to the TonB-dependent receptor family.</text>
</comment>
<evidence type="ECO:0000256" key="2">
    <source>
        <dbReference type="ARBA" id="ARBA00022448"/>
    </source>
</evidence>
<name>A0A7W8DLX6_9BACT</name>
<keyword evidence="4 8" id="KW-0812">Transmembrane</keyword>
<evidence type="ECO:0000256" key="1">
    <source>
        <dbReference type="ARBA" id="ARBA00004571"/>
    </source>
</evidence>
<keyword evidence="3 8" id="KW-1134">Transmembrane beta strand</keyword>
<evidence type="ECO:0000256" key="9">
    <source>
        <dbReference type="RuleBase" id="RU003357"/>
    </source>
</evidence>
<evidence type="ECO:0000256" key="5">
    <source>
        <dbReference type="ARBA" id="ARBA00023077"/>
    </source>
</evidence>
<keyword evidence="7 8" id="KW-0998">Cell outer membrane</keyword>
<dbReference type="SUPFAM" id="SSF56935">
    <property type="entry name" value="Porins"/>
    <property type="match status" value="1"/>
</dbReference>
<dbReference type="GO" id="GO:0009279">
    <property type="term" value="C:cell outer membrane"/>
    <property type="evidence" value="ECO:0007669"/>
    <property type="project" value="UniProtKB-SubCell"/>
</dbReference>
<evidence type="ECO:0000259" key="11">
    <source>
        <dbReference type="Pfam" id="PF00593"/>
    </source>
</evidence>
<dbReference type="Gene3D" id="2.170.130.10">
    <property type="entry name" value="TonB-dependent receptor, plug domain"/>
    <property type="match status" value="1"/>
</dbReference>
<dbReference type="InterPro" id="IPR000531">
    <property type="entry name" value="Beta-barrel_TonB"/>
</dbReference>
<dbReference type="PANTHER" id="PTHR30069">
    <property type="entry name" value="TONB-DEPENDENT OUTER MEMBRANE RECEPTOR"/>
    <property type="match status" value="1"/>
</dbReference>
<comment type="subcellular location">
    <subcellularLocation>
        <location evidence="1 8">Cell outer membrane</location>
        <topology evidence="1 8">Multi-pass membrane protein</topology>
    </subcellularLocation>
</comment>
<proteinExistence type="inferred from homology"/>
<dbReference type="InterPro" id="IPR039426">
    <property type="entry name" value="TonB-dep_rcpt-like"/>
</dbReference>
<evidence type="ECO:0000259" key="12">
    <source>
        <dbReference type="Pfam" id="PF07715"/>
    </source>
</evidence>